<dbReference type="EMBL" id="OU963896">
    <property type="protein sequence ID" value="CAH0404532.1"/>
    <property type="molecule type" value="Genomic_DNA"/>
</dbReference>
<evidence type="ECO:0000256" key="3">
    <source>
        <dbReference type="ARBA" id="ARBA00023002"/>
    </source>
</evidence>
<dbReference type="InterPro" id="IPR045313">
    <property type="entry name" value="CBR1-like"/>
</dbReference>
<keyword evidence="6" id="KW-0812">Transmembrane</keyword>
<dbReference type="PANTHER" id="PTHR43963:SF4">
    <property type="entry name" value="CARBONYL REDUCTASE (NADPH)"/>
    <property type="match status" value="1"/>
</dbReference>
<feature type="transmembrane region" description="Helical" evidence="6">
    <location>
        <begin position="299"/>
        <end position="318"/>
    </location>
</feature>
<dbReference type="Proteomes" id="UP001153292">
    <property type="component" value="Chromosome 3"/>
</dbReference>
<proteinExistence type="inferred from homology"/>
<comment type="similarity">
    <text evidence="1 5">Belongs to the short-chain dehydrogenases/reductases (SDR) family.</text>
</comment>
<evidence type="ECO:0000256" key="2">
    <source>
        <dbReference type="ARBA" id="ARBA00022857"/>
    </source>
</evidence>
<keyword evidence="2" id="KW-0521">NADP</keyword>
<evidence type="ECO:0000256" key="4">
    <source>
        <dbReference type="ARBA" id="ARBA00026118"/>
    </source>
</evidence>
<name>A0ABN8BA28_CHISP</name>
<dbReference type="EC" id="1.1.1.184" evidence="4"/>
<sequence length="321" mass="35909">MSEKVAIVTGSNKGIGLAIVKGLCKRFEGVVYLTSRDETRGRQAVEELEKDGLKPLYHQLDVADKSSVVKFGDYVKKKYGGIDILINNAGVAPEMPLKNNYEDSKSVIDINYGGLLTVEEVLFPLLRNNARVVNVSSDCGHLSNVRNEEWIKKFSNKNFTRSDINDFVDWYLESVKKGTFKNSDLADNGSVASYRVSKVAVSALTIIQQKELESRGIIVNSMHPGLVSTDMTMGIGFFSIDDAAETPIYLALDSPSTIKGAYVWYDKTVLDWYDYKADYYFKKNSVYFQLSKNIFKNFISIRHIGVGILSIALIIAFTKIL</sequence>
<keyword evidence="3" id="KW-0560">Oxidoreductase</keyword>
<dbReference type="PRINTS" id="PR00080">
    <property type="entry name" value="SDRFAMILY"/>
</dbReference>
<dbReference type="PRINTS" id="PR00081">
    <property type="entry name" value="GDHRDH"/>
</dbReference>
<gene>
    <name evidence="7" type="ORF">CHILSU_LOCUS7873</name>
</gene>
<evidence type="ECO:0000256" key="5">
    <source>
        <dbReference type="RuleBase" id="RU000363"/>
    </source>
</evidence>
<reference evidence="7" key="1">
    <citation type="submission" date="2021-12" db="EMBL/GenBank/DDBJ databases">
        <authorList>
            <person name="King R."/>
        </authorList>
    </citation>
    <scope>NUCLEOTIDE SEQUENCE</scope>
</reference>
<accession>A0ABN8BA28</accession>
<dbReference type="CDD" id="cd05324">
    <property type="entry name" value="carb_red_PTCR-like_SDR_c"/>
    <property type="match status" value="1"/>
</dbReference>
<protein>
    <recommendedName>
        <fullName evidence="4">carbonyl reductase (NADPH)</fullName>
        <ecNumber evidence="4">1.1.1.184</ecNumber>
    </recommendedName>
</protein>
<keyword evidence="8" id="KW-1185">Reference proteome</keyword>
<evidence type="ECO:0000256" key="6">
    <source>
        <dbReference type="SAM" id="Phobius"/>
    </source>
</evidence>
<dbReference type="InterPro" id="IPR036291">
    <property type="entry name" value="NAD(P)-bd_dom_sf"/>
</dbReference>
<dbReference type="Gene3D" id="3.40.50.720">
    <property type="entry name" value="NAD(P)-binding Rossmann-like Domain"/>
    <property type="match status" value="1"/>
</dbReference>
<keyword evidence="6" id="KW-0472">Membrane</keyword>
<dbReference type="Pfam" id="PF00106">
    <property type="entry name" value="adh_short"/>
    <property type="match status" value="2"/>
</dbReference>
<evidence type="ECO:0000313" key="8">
    <source>
        <dbReference type="Proteomes" id="UP001153292"/>
    </source>
</evidence>
<evidence type="ECO:0000313" key="7">
    <source>
        <dbReference type="EMBL" id="CAH0404532.1"/>
    </source>
</evidence>
<organism evidence="7 8">
    <name type="scientific">Chilo suppressalis</name>
    <name type="common">Asiatic rice borer moth</name>
    <dbReference type="NCBI Taxonomy" id="168631"/>
    <lineage>
        <taxon>Eukaryota</taxon>
        <taxon>Metazoa</taxon>
        <taxon>Ecdysozoa</taxon>
        <taxon>Arthropoda</taxon>
        <taxon>Hexapoda</taxon>
        <taxon>Insecta</taxon>
        <taxon>Pterygota</taxon>
        <taxon>Neoptera</taxon>
        <taxon>Endopterygota</taxon>
        <taxon>Lepidoptera</taxon>
        <taxon>Glossata</taxon>
        <taxon>Ditrysia</taxon>
        <taxon>Pyraloidea</taxon>
        <taxon>Crambidae</taxon>
        <taxon>Crambinae</taxon>
        <taxon>Chilo</taxon>
    </lineage>
</organism>
<evidence type="ECO:0000256" key="1">
    <source>
        <dbReference type="ARBA" id="ARBA00006484"/>
    </source>
</evidence>
<dbReference type="PANTHER" id="PTHR43963">
    <property type="entry name" value="CARBONYL REDUCTASE 1-RELATED"/>
    <property type="match status" value="1"/>
</dbReference>
<dbReference type="InterPro" id="IPR002347">
    <property type="entry name" value="SDR_fam"/>
</dbReference>
<dbReference type="SUPFAM" id="SSF51735">
    <property type="entry name" value="NAD(P)-binding Rossmann-fold domains"/>
    <property type="match status" value="1"/>
</dbReference>
<keyword evidence="6" id="KW-1133">Transmembrane helix</keyword>